<dbReference type="HOGENOM" id="CLU_049945_0_0_6"/>
<dbReference type="RefSeq" id="WP_012325005.1">
    <property type="nucleotide sequence ID" value="NC_010506.1"/>
</dbReference>
<dbReference type="InterPro" id="IPR011009">
    <property type="entry name" value="Kinase-like_dom_sf"/>
</dbReference>
<dbReference type="eggNOG" id="COG2334">
    <property type="taxonomic scope" value="Bacteria"/>
</dbReference>
<reference evidence="2 3" key="1">
    <citation type="submission" date="2008-02" db="EMBL/GenBank/DDBJ databases">
        <title>Complete sequence of Shewanella woodyi ATCC 51908.</title>
        <authorList>
            <consortium name="US DOE Joint Genome Institute"/>
            <person name="Copeland A."/>
            <person name="Lucas S."/>
            <person name="Lapidus A."/>
            <person name="Glavina del Rio T."/>
            <person name="Dalin E."/>
            <person name="Tice H."/>
            <person name="Bruce D."/>
            <person name="Goodwin L."/>
            <person name="Pitluck S."/>
            <person name="Sims D."/>
            <person name="Brettin T."/>
            <person name="Detter J.C."/>
            <person name="Han C."/>
            <person name="Kuske C.R."/>
            <person name="Schmutz J."/>
            <person name="Larimer F."/>
            <person name="Land M."/>
            <person name="Hauser L."/>
            <person name="Kyrpides N."/>
            <person name="Lykidis A."/>
            <person name="Zhao J.-S."/>
            <person name="Richardson P."/>
        </authorList>
    </citation>
    <scope>NUCLEOTIDE SEQUENCE [LARGE SCALE GENOMIC DNA]</scope>
    <source>
        <strain evidence="3">ATCC 51908 / MS32</strain>
    </source>
</reference>
<dbReference type="PANTHER" id="PTHR11012">
    <property type="entry name" value="PROTEIN KINASE-LIKE DOMAIN-CONTAINING"/>
    <property type="match status" value="1"/>
</dbReference>
<dbReference type="InterPro" id="IPR004119">
    <property type="entry name" value="EcKL"/>
</dbReference>
<dbReference type="InterPro" id="IPR015897">
    <property type="entry name" value="CHK_kinase-like"/>
</dbReference>
<dbReference type="STRING" id="392500.Swoo_2384"/>
<organism evidence="2 3">
    <name type="scientific">Shewanella woodyi (strain ATCC 51908 / MS32)</name>
    <dbReference type="NCBI Taxonomy" id="392500"/>
    <lineage>
        <taxon>Bacteria</taxon>
        <taxon>Pseudomonadati</taxon>
        <taxon>Pseudomonadota</taxon>
        <taxon>Gammaproteobacteria</taxon>
        <taxon>Alteromonadales</taxon>
        <taxon>Shewanellaceae</taxon>
        <taxon>Shewanella</taxon>
    </lineage>
</organism>
<sequence length="335" mass="38320">MNTQSEIIEYIQEQFSCSKVIKLEKIQTLWSGYGEISRYQVMVQDGAKNIIVKSIVPPNVPTHPKGWQGDVSHLRKIKSYQVEANWYQDYASTLSRASQVPHCFGVKSFAIDHPRHESSIILLSDLDASGFSVRKQHLSVDESKVCIKWLAIFHANNLQDNHLASWPKGLWATGSYWYLATRQNEYHAMQESNVKSAAYKLDDKLNRCRFKTIIHGDAKVANFCFSADLSKVAAVDFQYVGAGCGMKDLVYFMGSCLSEHDCQESYEELLEYYFSQLSAALQSRLDSCEIIEEWRPLFFVAWADFQRFLLGWSPEHHKINDFSSAITQRGISLVN</sequence>
<dbReference type="Pfam" id="PF02958">
    <property type="entry name" value="EcKL"/>
    <property type="match status" value="2"/>
</dbReference>
<dbReference type="SMART" id="SM00587">
    <property type="entry name" value="CHK"/>
    <property type="match status" value="1"/>
</dbReference>
<evidence type="ECO:0000259" key="1">
    <source>
        <dbReference type="SMART" id="SM00587"/>
    </source>
</evidence>
<feature type="domain" description="CHK kinase-like" evidence="1">
    <location>
        <begin position="121"/>
        <end position="283"/>
    </location>
</feature>
<gene>
    <name evidence="2" type="ordered locus">Swoo_2384</name>
</gene>
<dbReference type="PANTHER" id="PTHR11012:SF30">
    <property type="entry name" value="PROTEIN KINASE-LIKE DOMAIN-CONTAINING"/>
    <property type="match status" value="1"/>
</dbReference>
<keyword evidence="3" id="KW-1185">Reference proteome</keyword>
<evidence type="ECO:0000313" key="3">
    <source>
        <dbReference type="Proteomes" id="UP000002168"/>
    </source>
</evidence>
<dbReference type="AlphaFoldDB" id="B1KFC2"/>
<proteinExistence type="predicted"/>
<dbReference type="Gene3D" id="3.90.1200.10">
    <property type="match status" value="1"/>
</dbReference>
<accession>B1KFC2</accession>
<name>B1KFC2_SHEWM</name>
<dbReference type="SUPFAM" id="SSF56112">
    <property type="entry name" value="Protein kinase-like (PK-like)"/>
    <property type="match status" value="1"/>
</dbReference>
<evidence type="ECO:0000313" key="2">
    <source>
        <dbReference type="EMBL" id="ACA86663.1"/>
    </source>
</evidence>
<dbReference type="EMBL" id="CP000961">
    <property type="protein sequence ID" value="ACA86663.1"/>
    <property type="molecule type" value="Genomic_DNA"/>
</dbReference>
<protein>
    <recommendedName>
        <fullName evidence="1">CHK kinase-like domain-containing protein</fullName>
    </recommendedName>
</protein>
<dbReference type="KEGG" id="swd:Swoo_2384"/>
<dbReference type="Proteomes" id="UP000002168">
    <property type="component" value="Chromosome"/>
</dbReference>